<evidence type="ECO:0000259" key="8">
    <source>
        <dbReference type="Pfam" id="PF20684"/>
    </source>
</evidence>
<organism evidence="9 10">
    <name type="scientific">Imshaugia aleurites</name>
    <dbReference type="NCBI Taxonomy" id="172621"/>
    <lineage>
        <taxon>Eukaryota</taxon>
        <taxon>Fungi</taxon>
        <taxon>Dikarya</taxon>
        <taxon>Ascomycota</taxon>
        <taxon>Pezizomycotina</taxon>
        <taxon>Lecanoromycetes</taxon>
        <taxon>OSLEUM clade</taxon>
        <taxon>Lecanoromycetidae</taxon>
        <taxon>Lecanorales</taxon>
        <taxon>Lecanorineae</taxon>
        <taxon>Parmeliaceae</taxon>
        <taxon>Imshaugia</taxon>
    </lineage>
</organism>
<dbReference type="GO" id="GO:0016020">
    <property type="term" value="C:membrane"/>
    <property type="evidence" value="ECO:0007669"/>
    <property type="project" value="UniProtKB-SubCell"/>
</dbReference>
<evidence type="ECO:0000256" key="6">
    <source>
        <dbReference type="SAM" id="MobiDB-lite"/>
    </source>
</evidence>
<evidence type="ECO:0000256" key="4">
    <source>
        <dbReference type="ARBA" id="ARBA00023136"/>
    </source>
</evidence>
<feature type="domain" description="Rhodopsin" evidence="8">
    <location>
        <begin position="29"/>
        <end position="213"/>
    </location>
</feature>
<keyword evidence="3 7" id="KW-1133">Transmembrane helix</keyword>
<name>A0A8H3J704_9LECA</name>
<feature type="transmembrane region" description="Helical" evidence="7">
    <location>
        <begin position="60"/>
        <end position="85"/>
    </location>
</feature>
<feature type="transmembrane region" description="Helical" evidence="7">
    <location>
        <begin position="146"/>
        <end position="170"/>
    </location>
</feature>
<proteinExistence type="inferred from homology"/>
<keyword evidence="10" id="KW-1185">Reference proteome</keyword>
<accession>A0A8H3J704</accession>
<evidence type="ECO:0000256" key="2">
    <source>
        <dbReference type="ARBA" id="ARBA00022692"/>
    </source>
</evidence>
<evidence type="ECO:0000256" key="1">
    <source>
        <dbReference type="ARBA" id="ARBA00004141"/>
    </source>
</evidence>
<evidence type="ECO:0000313" key="9">
    <source>
        <dbReference type="EMBL" id="CAF9941805.1"/>
    </source>
</evidence>
<feature type="region of interest" description="Disordered" evidence="6">
    <location>
        <begin position="231"/>
        <end position="254"/>
    </location>
</feature>
<evidence type="ECO:0000313" key="10">
    <source>
        <dbReference type="Proteomes" id="UP000664534"/>
    </source>
</evidence>
<dbReference type="PANTHER" id="PTHR33048">
    <property type="entry name" value="PTH11-LIKE INTEGRAL MEMBRANE PROTEIN (AFU_ORTHOLOGUE AFUA_5G11245)"/>
    <property type="match status" value="1"/>
</dbReference>
<dbReference type="Proteomes" id="UP000664534">
    <property type="component" value="Unassembled WGS sequence"/>
</dbReference>
<feature type="transmembrane region" description="Helical" evidence="7">
    <location>
        <begin position="31"/>
        <end position="48"/>
    </location>
</feature>
<dbReference type="Pfam" id="PF20684">
    <property type="entry name" value="Fung_rhodopsin"/>
    <property type="match status" value="1"/>
</dbReference>
<evidence type="ECO:0000256" key="5">
    <source>
        <dbReference type="ARBA" id="ARBA00038359"/>
    </source>
</evidence>
<protein>
    <recommendedName>
        <fullName evidence="8">Rhodopsin domain-containing protein</fullName>
    </recommendedName>
</protein>
<dbReference type="EMBL" id="CAJPDT010000158">
    <property type="protein sequence ID" value="CAF9941805.1"/>
    <property type="molecule type" value="Genomic_DNA"/>
</dbReference>
<keyword evidence="2 7" id="KW-0812">Transmembrane</keyword>
<feature type="non-terminal residue" evidence="9">
    <location>
        <position position="1"/>
    </location>
</feature>
<dbReference type="InterPro" id="IPR049326">
    <property type="entry name" value="Rhodopsin_dom_fungi"/>
</dbReference>
<dbReference type="AlphaFoldDB" id="A0A8H3J704"/>
<dbReference type="InterPro" id="IPR052337">
    <property type="entry name" value="SAT4-like"/>
</dbReference>
<dbReference type="OrthoDB" id="5393606at2759"/>
<dbReference type="PANTHER" id="PTHR33048:SF157">
    <property type="entry name" value="INTEGRAL MEMBRANE PROTEIN"/>
    <property type="match status" value="1"/>
</dbReference>
<comment type="subcellular location">
    <subcellularLocation>
        <location evidence="1">Membrane</location>
        <topology evidence="1">Multi-pass membrane protein</topology>
    </subcellularLocation>
</comment>
<sequence length="303" mass="33171">TSLKGLGYASSVGDAGRGHPDANVAGWPGELIQVPALGCIKLSFLFLYRRVFTNRAARRFSLVNWFMIAMVTAWMIGYFFTILFICGTNFKAYWTTSTTEVDNCLPTTPVHLGYAISDVITDVLTILLPIPEIWKLRLPTRRKFAITGVFGLGAVTIAMSIIRMAIYYKALKVRFDPDADEEYITTLSSYFSLLEAGLGLCAACLPVQYALLRSGSVRSIFRTIFSPATLDSRRSGARSSPLRDPILNTKNGSQSTEIEVPLPTQAAVAAGHGPSHSEFEMDTLRGAQGNMITTRLDASEHAV</sequence>
<evidence type="ECO:0000256" key="7">
    <source>
        <dbReference type="SAM" id="Phobius"/>
    </source>
</evidence>
<keyword evidence="4 7" id="KW-0472">Membrane</keyword>
<comment type="similarity">
    <text evidence="5">Belongs to the SAT4 family.</text>
</comment>
<evidence type="ECO:0000256" key="3">
    <source>
        <dbReference type="ARBA" id="ARBA00022989"/>
    </source>
</evidence>
<reference evidence="9" key="1">
    <citation type="submission" date="2021-03" db="EMBL/GenBank/DDBJ databases">
        <authorList>
            <person name="Tagirdzhanova G."/>
        </authorList>
    </citation>
    <scope>NUCLEOTIDE SEQUENCE</scope>
</reference>
<comment type="caution">
    <text evidence="9">The sequence shown here is derived from an EMBL/GenBank/DDBJ whole genome shotgun (WGS) entry which is preliminary data.</text>
</comment>
<gene>
    <name evidence="9" type="ORF">IMSHALPRED_002908</name>
</gene>